<feature type="compositionally biased region" description="Low complexity" evidence="5">
    <location>
        <begin position="200"/>
        <end position="217"/>
    </location>
</feature>
<keyword evidence="4" id="KW-0804">Transcription</keyword>
<dbReference type="GO" id="GO:0016987">
    <property type="term" value="F:sigma factor activity"/>
    <property type="evidence" value="ECO:0007669"/>
    <property type="project" value="UniProtKB-KW"/>
</dbReference>
<dbReference type="InterPro" id="IPR007627">
    <property type="entry name" value="RNA_pol_sigma70_r2"/>
</dbReference>
<dbReference type="SUPFAM" id="SSF88946">
    <property type="entry name" value="Sigma2 domain of RNA polymerase sigma factors"/>
    <property type="match status" value="1"/>
</dbReference>
<evidence type="ECO:0000313" key="8">
    <source>
        <dbReference type="EMBL" id="GGR40531.1"/>
    </source>
</evidence>
<dbReference type="EMBL" id="BMSX01000018">
    <property type="protein sequence ID" value="GGR40531.1"/>
    <property type="molecule type" value="Genomic_DNA"/>
</dbReference>
<feature type="domain" description="RNA polymerase sigma factor 70 region 4 type 2" evidence="7">
    <location>
        <begin position="133"/>
        <end position="185"/>
    </location>
</feature>
<dbReference type="SUPFAM" id="SSF88659">
    <property type="entry name" value="Sigma3 and sigma4 domains of RNA polymerase sigma factors"/>
    <property type="match status" value="1"/>
</dbReference>
<keyword evidence="3" id="KW-0731">Sigma factor</keyword>
<dbReference type="PANTHER" id="PTHR43133:SF25">
    <property type="entry name" value="RNA POLYMERASE SIGMA FACTOR RFAY-RELATED"/>
    <property type="match status" value="1"/>
</dbReference>
<evidence type="ECO:0000313" key="9">
    <source>
        <dbReference type="Proteomes" id="UP000658320"/>
    </source>
</evidence>
<gene>
    <name evidence="8" type="ORF">GCM10010251_66630</name>
</gene>
<dbReference type="InterPro" id="IPR036388">
    <property type="entry name" value="WH-like_DNA-bd_sf"/>
</dbReference>
<organism evidence="8 9">
    <name type="scientific">Streptomyces aurantiogriseus</name>
    <dbReference type="NCBI Taxonomy" id="66870"/>
    <lineage>
        <taxon>Bacteria</taxon>
        <taxon>Bacillati</taxon>
        <taxon>Actinomycetota</taxon>
        <taxon>Actinomycetes</taxon>
        <taxon>Kitasatosporales</taxon>
        <taxon>Streptomycetaceae</taxon>
        <taxon>Streptomyces</taxon>
    </lineage>
</organism>
<feature type="region of interest" description="Disordered" evidence="5">
    <location>
        <begin position="191"/>
        <end position="265"/>
    </location>
</feature>
<dbReference type="InterPro" id="IPR014284">
    <property type="entry name" value="RNA_pol_sigma-70_dom"/>
</dbReference>
<keyword evidence="2" id="KW-0805">Transcription regulation</keyword>
<evidence type="ECO:0000256" key="2">
    <source>
        <dbReference type="ARBA" id="ARBA00023015"/>
    </source>
</evidence>
<comment type="caution">
    <text evidence="8">The sequence shown here is derived from an EMBL/GenBank/DDBJ whole genome shotgun (WGS) entry which is preliminary data.</text>
</comment>
<reference evidence="8" key="2">
    <citation type="submission" date="2020-09" db="EMBL/GenBank/DDBJ databases">
        <authorList>
            <person name="Sun Q."/>
            <person name="Ohkuma M."/>
        </authorList>
    </citation>
    <scope>NUCLEOTIDE SEQUENCE</scope>
    <source>
        <strain evidence="8">JCM 4346</strain>
    </source>
</reference>
<comment type="similarity">
    <text evidence="1">Belongs to the sigma-70 factor family. ECF subfamily.</text>
</comment>
<dbReference type="Pfam" id="PF08281">
    <property type="entry name" value="Sigma70_r4_2"/>
    <property type="match status" value="1"/>
</dbReference>
<dbReference type="InterPro" id="IPR039425">
    <property type="entry name" value="RNA_pol_sigma-70-like"/>
</dbReference>
<evidence type="ECO:0000259" key="7">
    <source>
        <dbReference type="Pfam" id="PF08281"/>
    </source>
</evidence>
<evidence type="ECO:0000259" key="6">
    <source>
        <dbReference type="Pfam" id="PF04542"/>
    </source>
</evidence>
<dbReference type="Gene3D" id="1.10.10.10">
    <property type="entry name" value="Winged helix-like DNA-binding domain superfamily/Winged helix DNA-binding domain"/>
    <property type="match status" value="1"/>
</dbReference>
<proteinExistence type="inferred from homology"/>
<feature type="domain" description="RNA polymerase sigma-70 region 2" evidence="6">
    <location>
        <begin position="32"/>
        <end position="101"/>
    </location>
</feature>
<evidence type="ECO:0000256" key="3">
    <source>
        <dbReference type="ARBA" id="ARBA00023082"/>
    </source>
</evidence>
<dbReference type="PANTHER" id="PTHR43133">
    <property type="entry name" value="RNA POLYMERASE ECF-TYPE SIGMA FACTO"/>
    <property type="match status" value="1"/>
</dbReference>
<keyword evidence="9" id="KW-1185">Reference proteome</keyword>
<dbReference type="Proteomes" id="UP000658320">
    <property type="component" value="Unassembled WGS sequence"/>
</dbReference>
<dbReference type="NCBIfam" id="TIGR02937">
    <property type="entry name" value="sigma70-ECF"/>
    <property type="match status" value="1"/>
</dbReference>
<dbReference type="GO" id="GO:0003677">
    <property type="term" value="F:DNA binding"/>
    <property type="evidence" value="ECO:0007669"/>
    <property type="project" value="InterPro"/>
</dbReference>
<accession>A0A918FIV6</accession>
<protein>
    <recommendedName>
        <fullName evidence="10">RNA polymerase</fullName>
    </recommendedName>
</protein>
<dbReference type="InterPro" id="IPR013324">
    <property type="entry name" value="RNA_pol_sigma_r3/r4-like"/>
</dbReference>
<evidence type="ECO:0000256" key="5">
    <source>
        <dbReference type="SAM" id="MobiDB-lite"/>
    </source>
</evidence>
<dbReference type="InterPro" id="IPR013325">
    <property type="entry name" value="RNA_pol_sigma_r2"/>
</dbReference>
<evidence type="ECO:0008006" key="10">
    <source>
        <dbReference type="Google" id="ProtNLM"/>
    </source>
</evidence>
<name>A0A918FIV6_9ACTN</name>
<dbReference type="AlphaFoldDB" id="A0A918FIV6"/>
<dbReference type="Pfam" id="PF04542">
    <property type="entry name" value="Sigma70_r2"/>
    <property type="match status" value="1"/>
</dbReference>
<dbReference type="GO" id="GO:0006352">
    <property type="term" value="P:DNA-templated transcription initiation"/>
    <property type="evidence" value="ECO:0007669"/>
    <property type="project" value="InterPro"/>
</dbReference>
<sequence>MRSNEDDDGDDGYARRLRVRVRGGEREAFGELYEAHASAVYNHALRLTGDWSVAEEVMSETFLAAWRGRGDVLEGGGSLRPWLLGIATNKALNAQRSLRRRLAFLASRRGEPEAVDDFADEAVSRIDDARRLAEVQRVLKRLRRHEREVIALCVWAGLDYAQAAEALGVPVGTVRSRLSRARARLREFVEREAGDGGRAPGAAGRTTTHAARTARTARTARRERTAPGAHTGSGTRTGFMEPRSRRGEVESEAAFVALPLQEEAR</sequence>
<dbReference type="Gene3D" id="1.10.1740.10">
    <property type="match status" value="1"/>
</dbReference>
<dbReference type="InterPro" id="IPR013249">
    <property type="entry name" value="RNA_pol_sigma70_r4_t2"/>
</dbReference>
<evidence type="ECO:0000256" key="1">
    <source>
        <dbReference type="ARBA" id="ARBA00010641"/>
    </source>
</evidence>
<reference evidence="8" key="1">
    <citation type="journal article" date="2014" name="Int. J. Syst. Evol. Microbiol.">
        <title>Complete genome sequence of Corynebacterium casei LMG S-19264T (=DSM 44701T), isolated from a smear-ripened cheese.</title>
        <authorList>
            <consortium name="US DOE Joint Genome Institute (JGI-PGF)"/>
            <person name="Walter F."/>
            <person name="Albersmeier A."/>
            <person name="Kalinowski J."/>
            <person name="Ruckert C."/>
        </authorList>
    </citation>
    <scope>NUCLEOTIDE SEQUENCE</scope>
    <source>
        <strain evidence="8">JCM 4346</strain>
    </source>
</reference>
<evidence type="ECO:0000256" key="4">
    <source>
        <dbReference type="ARBA" id="ARBA00023163"/>
    </source>
</evidence>